<dbReference type="PANTHER" id="PTHR48475:SF2">
    <property type="entry name" value="RIBONUCLEASE H"/>
    <property type="match status" value="1"/>
</dbReference>
<dbReference type="RefSeq" id="XP_016444238.1">
    <property type="nucleotide sequence ID" value="XM_016588752.1"/>
</dbReference>
<dbReference type="PANTHER" id="PTHR48475">
    <property type="entry name" value="RIBONUCLEASE H"/>
    <property type="match status" value="1"/>
</dbReference>
<gene>
    <name evidence="3" type="primary">LOC107769524</name>
</gene>
<evidence type="ECO:0000313" key="3">
    <source>
        <dbReference type="RefSeq" id="XP_016444238.1"/>
    </source>
</evidence>
<dbReference type="PROSITE" id="PS50994">
    <property type="entry name" value="INTEGRASE"/>
    <property type="match status" value="1"/>
</dbReference>
<evidence type="ECO:0000256" key="1">
    <source>
        <dbReference type="SAM" id="MobiDB-lite"/>
    </source>
</evidence>
<evidence type="ECO:0000259" key="2">
    <source>
        <dbReference type="PROSITE" id="PS50994"/>
    </source>
</evidence>
<proteinExistence type="predicted"/>
<dbReference type="OrthoDB" id="1936587at2759"/>
<dbReference type="InterPro" id="IPR012337">
    <property type="entry name" value="RNaseH-like_sf"/>
</dbReference>
<name>A0A1S3XWC0_TOBAC</name>
<organism evidence="3">
    <name type="scientific">Nicotiana tabacum</name>
    <name type="common">Common tobacco</name>
    <dbReference type="NCBI Taxonomy" id="4097"/>
    <lineage>
        <taxon>Eukaryota</taxon>
        <taxon>Viridiplantae</taxon>
        <taxon>Streptophyta</taxon>
        <taxon>Embryophyta</taxon>
        <taxon>Tracheophyta</taxon>
        <taxon>Spermatophyta</taxon>
        <taxon>Magnoliopsida</taxon>
        <taxon>eudicotyledons</taxon>
        <taxon>Gunneridae</taxon>
        <taxon>Pentapetalae</taxon>
        <taxon>asterids</taxon>
        <taxon>lamiids</taxon>
        <taxon>Solanales</taxon>
        <taxon>Solanaceae</taxon>
        <taxon>Nicotianoideae</taxon>
        <taxon>Nicotianeae</taxon>
        <taxon>Nicotiana</taxon>
    </lineage>
</organism>
<accession>A0A1S3XWC0</accession>
<dbReference type="InterPro" id="IPR001584">
    <property type="entry name" value="Integrase_cat-core"/>
</dbReference>
<protein>
    <recommendedName>
        <fullName evidence="2">Integrase catalytic domain-containing protein</fullName>
    </recommendedName>
</protein>
<dbReference type="STRING" id="4097.A0A1S3XWC0"/>
<dbReference type="GO" id="GO:0015074">
    <property type="term" value="P:DNA integration"/>
    <property type="evidence" value="ECO:0007669"/>
    <property type="project" value="InterPro"/>
</dbReference>
<dbReference type="SUPFAM" id="SSF53098">
    <property type="entry name" value="Ribonuclease H-like"/>
    <property type="match status" value="1"/>
</dbReference>
<dbReference type="InterPro" id="IPR036397">
    <property type="entry name" value="RNaseH_sf"/>
</dbReference>
<dbReference type="GO" id="GO:0003676">
    <property type="term" value="F:nucleic acid binding"/>
    <property type="evidence" value="ECO:0007669"/>
    <property type="project" value="InterPro"/>
</dbReference>
<feature type="region of interest" description="Disordered" evidence="1">
    <location>
        <begin position="1"/>
        <end position="28"/>
    </location>
</feature>
<reference evidence="3" key="1">
    <citation type="submission" date="2025-08" db="UniProtKB">
        <authorList>
            <consortium name="RefSeq"/>
        </authorList>
    </citation>
    <scope>IDENTIFICATION</scope>
</reference>
<dbReference type="AlphaFoldDB" id="A0A1S3XWC0"/>
<dbReference type="KEGG" id="nta:107769524"/>
<dbReference type="PaxDb" id="4097-A0A1S3XWC0"/>
<feature type="domain" description="Integrase catalytic" evidence="2">
    <location>
        <begin position="363"/>
        <end position="523"/>
    </location>
</feature>
<sequence>MPPPEPNEVNKGEESSESYQVLEETDTTKSTAKELKQVALFENFFERNFHLGIGLNPEIRLGFIEFLKINVDYFQWSHADMTSIPPEVAMHKLSLDLNIPPVRQKKHLIAEVKNKFVKEEVTRLLDIGLIRSPALLSLATKEAVMVSESTSGVWTLFADGASNVKGSRLGVVLIMPSGENLRQAIRTLHLTNNEANKSGLWDVRRQRGMHETICSESPDSTRTVQGMANHHISREENAETDALVNLGSSTEMKGSDSTTAVQLTYSVLDVDGYYDVNATNLVWDWRNEIIDYIEHGKLPEDPKASQALRTKASRYCFKGGQLYRKSFQGPMARRLGASKANYVMREVHEEIYGNHSGVDSLCQRHAPLVHQPAELLHSVLSPWPFMKWGMGIVGLLPPAPDKNVLTKNIGKREVVDFLWKNIIYRFGIPKETACDNGPQFIGAQVMKFLEGLKIKRITSSPYHPRANDHMESTNKVIIQNLKKRLEAAKGKWLEELPGVLWAYRTTAKSIMGERPFSLVYGVEALIPAEVGEPTLKYF</sequence>
<dbReference type="Gene3D" id="3.30.420.10">
    <property type="entry name" value="Ribonuclease H-like superfamily/Ribonuclease H"/>
    <property type="match status" value="1"/>
</dbReference>